<dbReference type="EMBL" id="NHYE01001319">
    <property type="protein sequence ID" value="PPQ96846.1"/>
    <property type="molecule type" value="Genomic_DNA"/>
</dbReference>
<evidence type="ECO:0000313" key="3">
    <source>
        <dbReference type="Proteomes" id="UP000284706"/>
    </source>
</evidence>
<dbReference type="STRING" id="231916.A0A409Y1F1"/>
<sequence>MEGHLHKLSSIDLEQHYYKALPESKRCQARVSQTVPCKFSPDTLLDRVLYLSSADDEFCIGESVHERAKMARATAQVCRRWRQRALNTPSIWLGPVLSWYSHPAWLSIVLERSNPLPFPAFIPYEALERYPADTLLVILKHLPRIQHLDMTVGFRLWQMVIESKYLEQQAPCLQTFNLSIADGSERRKISIPEQENLFGGWAPLLRQFRVEHCPINLARKMYSGLQGLYLDVLHLIPPVQLLNALQNMSHLEHLHLTRRPGNPRFIVDTPDLPPIHLAKLQDLQVSDSASVSAGVLKNLRFPSSCSIRLRIYHASDGRYLREIGKQLRNSLSEWGCEPLTGRLILTIGATSLTFTVEAPDVDQASDMVHPHVSLAFSWESDTSSSTALLSLFTLIAPVFQSCEAPPDTLVVYSDLRLPTQMRNQFSKWLRKMDTIQSLELHTNAAFSLLKLRLEVSDDDTSLETLSIYGSFDEDEEPVLLPFLTDLILVDVNFPSERRRYWKRLMSTLKLRQDTGYPLMLVDFVHCVGEIDLRDVGRYVAEVKKDGEDYDELDDSDEDTSGCDSDYTIQADSDIE</sequence>
<gene>
    <name evidence="2" type="ORF">CVT26_006015</name>
</gene>
<dbReference type="InParanoid" id="A0A409Y1F1"/>
<evidence type="ECO:0008006" key="4">
    <source>
        <dbReference type="Google" id="ProtNLM"/>
    </source>
</evidence>
<dbReference type="AlphaFoldDB" id="A0A409Y1F1"/>
<evidence type="ECO:0000313" key="2">
    <source>
        <dbReference type="EMBL" id="PPQ96846.1"/>
    </source>
</evidence>
<name>A0A409Y1F1_9AGAR</name>
<reference evidence="2 3" key="1">
    <citation type="journal article" date="2018" name="Evol. Lett.">
        <title>Horizontal gene cluster transfer increased hallucinogenic mushroom diversity.</title>
        <authorList>
            <person name="Reynolds H.T."/>
            <person name="Vijayakumar V."/>
            <person name="Gluck-Thaler E."/>
            <person name="Korotkin H.B."/>
            <person name="Matheny P.B."/>
            <person name="Slot J.C."/>
        </authorList>
    </citation>
    <scope>NUCLEOTIDE SEQUENCE [LARGE SCALE GENOMIC DNA]</scope>
    <source>
        <strain evidence="2 3">SRW20</strain>
    </source>
</reference>
<comment type="caution">
    <text evidence="2">The sequence shown here is derived from an EMBL/GenBank/DDBJ whole genome shotgun (WGS) entry which is preliminary data.</text>
</comment>
<proteinExistence type="predicted"/>
<accession>A0A409Y1F1</accession>
<feature type="region of interest" description="Disordered" evidence="1">
    <location>
        <begin position="546"/>
        <end position="575"/>
    </location>
</feature>
<feature type="compositionally biased region" description="Polar residues" evidence="1">
    <location>
        <begin position="566"/>
        <end position="575"/>
    </location>
</feature>
<evidence type="ECO:0000256" key="1">
    <source>
        <dbReference type="SAM" id="MobiDB-lite"/>
    </source>
</evidence>
<keyword evidence="3" id="KW-1185">Reference proteome</keyword>
<dbReference type="OrthoDB" id="3050922at2759"/>
<protein>
    <recommendedName>
        <fullName evidence="4">F-box domain-containing protein</fullName>
    </recommendedName>
</protein>
<dbReference type="Proteomes" id="UP000284706">
    <property type="component" value="Unassembled WGS sequence"/>
</dbReference>
<organism evidence="2 3">
    <name type="scientific">Gymnopilus dilepis</name>
    <dbReference type="NCBI Taxonomy" id="231916"/>
    <lineage>
        <taxon>Eukaryota</taxon>
        <taxon>Fungi</taxon>
        <taxon>Dikarya</taxon>
        <taxon>Basidiomycota</taxon>
        <taxon>Agaricomycotina</taxon>
        <taxon>Agaricomycetes</taxon>
        <taxon>Agaricomycetidae</taxon>
        <taxon>Agaricales</taxon>
        <taxon>Agaricineae</taxon>
        <taxon>Hymenogastraceae</taxon>
        <taxon>Gymnopilus</taxon>
    </lineage>
</organism>
<feature type="compositionally biased region" description="Acidic residues" evidence="1">
    <location>
        <begin position="547"/>
        <end position="560"/>
    </location>
</feature>